<gene>
    <name evidence="2" type="ORF">BDD14_2281</name>
</gene>
<dbReference type="Proteomes" id="UP000292958">
    <property type="component" value="Unassembled WGS sequence"/>
</dbReference>
<keyword evidence="3" id="KW-1185">Reference proteome</keyword>
<keyword evidence="1" id="KW-0472">Membrane</keyword>
<dbReference type="EMBL" id="SHKW01000001">
    <property type="protein sequence ID" value="RZU40798.1"/>
    <property type="molecule type" value="Genomic_DNA"/>
</dbReference>
<accession>A0A4Q7YT92</accession>
<name>A0A4Q7YT92_9BACT</name>
<evidence type="ECO:0000313" key="2">
    <source>
        <dbReference type="EMBL" id="RZU40798.1"/>
    </source>
</evidence>
<sequence length="135" mass="14951">MSNRMSVLSRRLGRLAICFSVVTFCFLVIGLYAHANNKGQAMFFVAVLASECFFATFFLWLAHGFAWAMIPENPAGAKNSAELMAPEESAEVMTPEALRPAEAFKRTEVMKPAEEKAITPQDSPAKYTITGRRIL</sequence>
<protein>
    <submittedName>
        <fullName evidence="2">Uncharacterized protein</fullName>
    </submittedName>
</protein>
<keyword evidence="1" id="KW-0812">Transmembrane</keyword>
<dbReference type="AlphaFoldDB" id="A0A4Q7YT92"/>
<evidence type="ECO:0000256" key="1">
    <source>
        <dbReference type="SAM" id="Phobius"/>
    </source>
</evidence>
<comment type="caution">
    <text evidence="2">The sequence shown here is derived from an EMBL/GenBank/DDBJ whole genome shotgun (WGS) entry which is preliminary data.</text>
</comment>
<reference evidence="2 3" key="1">
    <citation type="submission" date="2019-02" db="EMBL/GenBank/DDBJ databases">
        <title>Genomic Encyclopedia of Archaeal and Bacterial Type Strains, Phase II (KMG-II): from individual species to whole genera.</title>
        <authorList>
            <person name="Goeker M."/>
        </authorList>
    </citation>
    <scope>NUCLEOTIDE SEQUENCE [LARGE SCALE GENOMIC DNA]</scope>
    <source>
        <strain evidence="2 3">DSM 18101</strain>
    </source>
</reference>
<feature type="transmembrane region" description="Helical" evidence="1">
    <location>
        <begin position="12"/>
        <end position="35"/>
    </location>
</feature>
<feature type="transmembrane region" description="Helical" evidence="1">
    <location>
        <begin position="41"/>
        <end position="62"/>
    </location>
</feature>
<evidence type="ECO:0000313" key="3">
    <source>
        <dbReference type="Proteomes" id="UP000292958"/>
    </source>
</evidence>
<proteinExistence type="predicted"/>
<keyword evidence="1" id="KW-1133">Transmembrane helix</keyword>
<organism evidence="2 3">
    <name type="scientific">Edaphobacter modestus</name>
    <dbReference type="NCBI Taxonomy" id="388466"/>
    <lineage>
        <taxon>Bacteria</taxon>
        <taxon>Pseudomonadati</taxon>
        <taxon>Acidobacteriota</taxon>
        <taxon>Terriglobia</taxon>
        <taxon>Terriglobales</taxon>
        <taxon>Acidobacteriaceae</taxon>
        <taxon>Edaphobacter</taxon>
    </lineage>
</organism>